<dbReference type="AlphaFoldDB" id="A0A1A8YKK8"/>
<keyword evidence="1" id="KW-0812">Transmembrane</keyword>
<keyword evidence="1" id="KW-0472">Membrane</keyword>
<dbReference type="EMBL" id="FLRE01000179">
    <property type="protein sequence ID" value="SBT45653.1"/>
    <property type="molecule type" value="Genomic_DNA"/>
</dbReference>
<evidence type="ECO:0008006" key="6">
    <source>
        <dbReference type="Google" id="ProtNLM"/>
    </source>
</evidence>
<evidence type="ECO:0000313" key="3">
    <source>
        <dbReference type="EMBL" id="SBT45653.1"/>
    </source>
</evidence>
<proteinExistence type="predicted"/>
<accession>A0A1A8YKK8</accession>
<keyword evidence="5" id="KW-1185">Reference proteome</keyword>
<evidence type="ECO:0000313" key="4">
    <source>
        <dbReference type="Proteomes" id="UP000078550"/>
    </source>
</evidence>
<keyword evidence="1" id="KW-1133">Transmembrane helix</keyword>
<evidence type="ECO:0000313" key="5">
    <source>
        <dbReference type="Proteomes" id="UP000078555"/>
    </source>
</evidence>
<evidence type="ECO:0000313" key="2">
    <source>
        <dbReference type="EMBL" id="SBT32092.1"/>
    </source>
</evidence>
<evidence type="ECO:0000256" key="1">
    <source>
        <dbReference type="SAM" id="Phobius"/>
    </source>
</evidence>
<dbReference type="EMBL" id="FLRD01000033">
    <property type="protein sequence ID" value="SBT32092.1"/>
    <property type="molecule type" value="Genomic_DNA"/>
</dbReference>
<feature type="transmembrane region" description="Helical" evidence="1">
    <location>
        <begin position="177"/>
        <end position="198"/>
    </location>
</feature>
<dbReference type="Proteomes" id="UP000078550">
    <property type="component" value="Unassembled WGS sequence"/>
</dbReference>
<protein>
    <recommendedName>
        <fullName evidence="6">Ion transport domain-containing protein</fullName>
    </recommendedName>
</protein>
<feature type="transmembrane region" description="Helical" evidence="1">
    <location>
        <begin position="152"/>
        <end position="170"/>
    </location>
</feature>
<dbReference type="PANTHER" id="PTHR38483:SF1">
    <property type="entry name" value="ION TRANSPORT DOMAIN-CONTAINING PROTEIN"/>
    <property type="match status" value="1"/>
</dbReference>
<gene>
    <name evidence="2" type="ORF">POVWA1_010360</name>
    <name evidence="3" type="ORF">POVWA2_050440</name>
</gene>
<reference evidence="2" key="1">
    <citation type="submission" date="2016-05" db="EMBL/GenBank/DDBJ databases">
        <authorList>
            <person name="Lavstsen T."/>
            <person name="Jespersen J.S."/>
        </authorList>
    </citation>
    <scope>NUCLEOTIDE SEQUENCE [LARGE SCALE GENOMIC DNA]</scope>
</reference>
<name>A0A1A8YKK8_PLAOA</name>
<dbReference type="Proteomes" id="UP000078555">
    <property type="component" value="Unassembled WGS sequence"/>
</dbReference>
<sequence length="295" mass="34678">MDSFIDEEITSADENEPVLLDIKDLLNLKEKNEKRSGKDKHLQIASNSYYIPKMETHDMSDDVSTFLIHKEDNERNENNDKNSVYSSKWGAYYVKLCFHLKSYYEGIVKRWKNIFPNKKKKEENIYYYSNNLSSEFLNILANRLYYSKGTTYLYFFVILVNISILLSTFFANMVSKFVVVSEIFVILMLFVEVCLRLTTQGSNYFYHFDGLFDVTVTTMCFLLLISSGDLKVFYQSSVVKTKNREVEEIISQSLTVLRFSFQLFRTITLFMHYKRTEAPSDNIDFSLLNLPKDDI</sequence>
<dbReference type="PANTHER" id="PTHR38483">
    <property type="entry name" value="CHROMOSOME 1, WHOLE GENOME SHOTGUN SEQUENCE"/>
    <property type="match status" value="1"/>
</dbReference>
<reference evidence="4 5" key="2">
    <citation type="submission" date="2016-05" db="EMBL/GenBank/DDBJ databases">
        <authorList>
            <person name="Naeem Raeece"/>
        </authorList>
    </citation>
    <scope>NUCLEOTIDE SEQUENCE [LARGE SCALE GENOMIC DNA]</scope>
</reference>
<organism evidence="2 5">
    <name type="scientific">Plasmodium ovale wallikeri</name>
    <dbReference type="NCBI Taxonomy" id="864142"/>
    <lineage>
        <taxon>Eukaryota</taxon>
        <taxon>Sar</taxon>
        <taxon>Alveolata</taxon>
        <taxon>Apicomplexa</taxon>
        <taxon>Aconoidasida</taxon>
        <taxon>Haemosporida</taxon>
        <taxon>Plasmodiidae</taxon>
        <taxon>Plasmodium</taxon>
        <taxon>Plasmodium (Plasmodium)</taxon>
    </lineage>
</organism>